<feature type="transmembrane region" description="Helical" evidence="1">
    <location>
        <begin position="111"/>
        <end position="132"/>
    </location>
</feature>
<reference evidence="2" key="1">
    <citation type="submission" date="2020-08" db="EMBL/GenBank/DDBJ databases">
        <title>Genome public.</title>
        <authorList>
            <person name="Liu C."/>
            <person name="Sun Q."/>
        </authorList>
    </citation>
    <scope>NUCLEOTIDE SEQUENCE</scope>
    <source>
        <strain evidence="2">NSJ-53</strain>
    </source>
</reference>
<keyword evidence="1" id="KW-1133">Transmembrane helix</keyword>
<dbReference type="Pfam" id="PF07314">
    <property type="entry name" value="Lit"/>
    <property type="match status" value="1"/>
</dbReference>
<dbReference type="AlphaFoldDB" id="A0A926HPN8"/>
<comment type="caution">
    <text evidence="2">The sequence shown here is derived from an EMBL/GenBank/DDBJ whole genome shotgun (WGS) entry which is preliminary data.</text>
</comment>
<dbReference type="InterPro" id="IPR010178">
    <property type="entry name" value="Lit"/>
</dbReference>
<keyword evidence="3" id="KW-1185">Reference proteome</keyword>
<name>A0A926HPN8_9FIRM</name>
<evidence type="ECO:0000256" key="1">
    <source>
        <dbReference type="SAM" id="Phobius"/>
    </source>
</evidence>
<proteinExistence type="predicted"/>
<evidence type="ECO:0000313" key="2">
    <source>
        <dbReference type="EMBL" id="MBC8531859.1"/>
    </source>
</evidence>
<dbReference type="EMBL" id="JACRSR010000003">
    <property type="protein sequence ID" value="MBC8531859.1"/>
    <property type="molecule type" value="Genomic_DNA"/>
</dbReference>
<feature type="transmembrane region" description="Helical" evidence="1">
    <location>
        <begin position="78"/>
        <end position="99"/>
    </location>
</feature>
<accession>A0A926HPN8</accession>
<keyword evidence="1" id="KW-0812">Transmembrane</keyword>
<sequence>MAFDMGFYEREYQKYGQAQVIGISDEGLMGITEGLVDYLKGSRDDLNMRAVIQGQEQEVFGEREKAHMVDVRLLFDRGFIILYVCLGLVVLGYGFVIAYKKRQAMPILAKSFLWAMAIIAVLMAALGIYMAVDFNGAFTNFHLLLFNNDLWLLNPATDVLINMVPEAFFYDTAFRIVAFFAAACAVLGLLSGGYLVWRKKGGSRRALSGSNEA</sequence>
<organism evidence="2 3">
    <name type="scientific">Gehongia tenuis</name>
    <dbReference type="NCBI Taxonomy" id="2763655"/>
    <lineage>
        <taxon>Bacteria</taxon>
        <taxon>Bacillati</taxon>
        <taxon>Bacillota</taxon>
        <taxon>Clostridia</taxon>
        <taxon>Christensenellales</taxon>
        <taxon>Christensenellaceae</taxon>
        <taxon>Gehongia</taxon>
    </lineage>
</organism>
<protein>
    <submittedName>
        <fullName evidence="2">TIGR01906 family membrane protein</fullName>
    </submittedName>
</protein>
<dbReference type="Proteomes" id="UP000623172">
    <property type="component" value="Unassembled WGS sequence"/>
</dbReference>
<gene>
    <name evidence="2" type="ORF">H8696_08365</name>
</gene>
<feature type="transmembrane region" description="Helical" evidence="1">
    <location>
        <begin position="173"/>
        <end position="197"/>
    </location>
</feature>
<dbReference type="NCBIfam" id="TIGR01906">
    <property type="entry name" value="integ_TIGR01906"/>
    <property type="match status" value="1"/>
</dbReference>
<evidence type="ECO:0000313" key="3">
    <source>
        <dbReference type="Proteomes" id="UP000623172"/>
    </source>
</evidence>
<keyword evidence="1" id="KW-0472">Membrane</keyword>